<evidence type="ECO:0000313" key="13">
    <source>
        <dbReference type="Proteomes" id="UP000604825"/>
    </source>
</evidence>
<keyword evidence="4" id="KW-0547">Nucleotide-binding</keyword>
<name>A0A811Q0W1_9POAL</name>
<dbReference type="SUPFAM" id="SSF52047">
    <property type="entry name" value="RNI-like"/>
    <property type="match status" value="1"/>
</dbReference>
<evidence type="ECO:0000256" key="7">
    <source>
        <dbReference type="SAM" id="MobiDB-lite"/>
    </source>
</evidence>
<comment type="similarity">
    <text evidence="1">Belongs to the disease resistance NB-LRR family.</text>
</comment>
<feature type="domain" description="Disease resistance protein winged helix" evidence="10">
    <location>
        <begin position="436"/>
        <end position="509"/>
    </location>
</feature>
<dbReference type="SUPFAM" id="SSF52540">
    <property type="entry name" value="P-loop containing nucleoside triphosphate hydrolases"/>
    <property type="match status" value="1"/>
</dbReference>
<proteinExistence type="inferred from homology"/>
<sequence length="1274" mass="143857">MAELAASLVVGPLVSLLKDKVSSYLLDQYNVMEGMEKQHKILKRKLPAILDVMADAEKQASRRGGVKAWLEELKTVAYEANDVFDEFEYEALRRRAKKNGHITKLGMVGVKLFPTHNRVAFRSRMGNKLSSIVEAIKVLVEEMKDFGFDKLQPEAPAWKEWRQTDSIIVDPENIVSKSRDKEREKIIEVLLSHQASSGDLLVLPIVGMGGLGKTTLAQLIYNDPRVQEQFQLLKWVCVSDDFNVCNLANKVCNASKTILEEALNKLQEHLRGKRYLLVLDDVWNKDVDKWEKLKACLNQGGVGSAILTTTRDKEIAEFMGTVANNSSWKNKYHDVAILDRKFIHEIIETRAFGLQKTKPEELVELVGPIAERCVGLPLAAKALGSVLCNKTTKEEWEDILHRSTTCDDETRILPILKLSYNDLPTDMKQCFAFCAMYPKDYQIDVDKLIQLWMANGYISDQNKVPAETMGKRIVNEMVSRSFFQYEEQRRIGYSSTTFVKIHDLMHDVALSASEKECVCITDEFFRSGEMVPSAARHILFETSLDKKRLNFLFGTTKEKFPPIQTMMFDRSHYYHLDVPHSSKFSSLRALSMPRPKAHLSIKPKHLCHLRYLDLSDNAGIEALPDDISILYSLQTLKLSNCSSLKRLPEQMKHMSSLRHLYTDGCTELECMPPELGRITSLRTITWFVVGSGLNCSSLGELKDLNIGGSLMLKQLENVTVRINAKAANLENQKDLRQLSLDWTSGEEDEQQCREVLQSLEAHDGLLALEIYSYQGTSFPSWMGMLKNMVELRLSNCSKADQLPELSQLAELQVLHLEGLGKLPFLCSSCTSSTFGKLKDLKLVNLQVFDRFWEATHGGTVAFPQLEILHIEGCKNLASVLREPYGGGDYTVARSAFPELKKIKLKDLYSFERWEAALEIEEEHALFPLLEILVIKKCPKLTTLPRAPKVKELVLREANQQIPLGGIRYMTSLSSLCLEGVKLDGTEEWDHPSSVVDMKLHSCSLFFQPRALALWVCYGQLQDLTISSCDELVYWPEKVFQSLISLRRLQISHCDNLIGYAAANAPDQETSGRSRLLPHLESLEILQCGSLVEVFNSPALKRMQVIVCCKLESLYGRQQLNQEASSTDDVAAPTPVEEKLSPSADPDKLLASSLESLRIWGCDGLLKVANLPSSLRRIDIQNCSKLRFISGELDALESVAFWKCPELRSLESLCIIDLSALENLILWHCKSLAFFPSGPEPQDYSSLRWLPRYKIAPFGSAAATGQRPHGSYVRR</sequence>
<keyword evidence="3" id="KW-0677">Repeat</keyword>
<dbReference type="AlphaFoldDB" id="A0A811Q0W1"/>
<dbReference type="PRINTS" id="PR00364">
    <property type="entry name" value="DISEASERSIST"/>
</dbReference>
<evidence type="ECO:0000256" key="3">
    <source>
        <dbReference type="ARBA" id="ARBA00022737"/>
    </source>
</evidence>
<feature type="domain" description="NB-ARC" evidence="8">
    <location>
        <begin position="181"/>
        <end position="322"/>
    </location>
</feature>
<evidence type="ECO:0000256" key="6">
    <source>
        <dbReference type="ARBA" id="ARBA00022840"/>
    </source>
</evidence>
<dbReference type="GO" id="GO:0005524">
    <property type="term" value="F:ATP binding"/>
    <property type="evidence" value="ECO:0007669"/>
    <property type="project" value="UniProtKB-KW"/>
</dbReference>
<dbReference type="Pfam" id="PF25019">
    <property type="entry name" value="LRR_R13L1-DRL21"/>
    <property type="match status" value="1"/>
</dbReference>
<evidence type="ECO:0000256" key="2">
    <source>
        <dbReference type="ARBA" id="ARBA00022614"/>
    </source>
</evidence>
<dbReference type="PANTHER" id="PTHR36766">
    <property type="entry name" value="PLANT BROAD-SPECTRUM MILDEW RESISTANCE PROTEIN RPW8"/>
    <property type="match status" value="1"/>
</dbReference>
<keyword evidence="2" id="KW-0433">Leucine-rich repeat</keyword>
<dbReference type="InterPro" id="IPR056789">
    <property type="entry name" value="LRR_R13L1-DRL21"/>
</dbReference>
<dbReference type="GO" id="GO:0043531">
    <property type="term" value="F:ADP binding"/>
    <property type="evidence" value="ECO:0007669"/>
    <property type="project" value="InterPro"/>
</dbReference>
<keyword evidence="5" id="KW-0611">Plant defense</keyword>
<dbReference type="FunFam" id="1.10.10.10:FF:000322">
    <property type="entry name" value="Probable disease resistance protein At1g63360"/>
    <property type="match status" value="1"/>
</dbReference>
<keyword evidence="6" id="KW-0067">ATP-binding</keyword>
<evidence type="ECO:0000259" key="9">
    <source>
        <dbReference type="Pfam" id="PF18052"/>
    </source>
</evidence>
<dbReference type="Pfam" id="PF23559">
    <property type="entry name" value="WHD_DRP"/>
    <property type="match status" value="1"/>
</dbReference>
<evidence type="ECO:0000259" key="11">
    <source>
        <dbReference type="Pfam" id="PF25019"/>
    </source>
</evidence>
<keyword evidence="13" id="KW-1185">Reference proteome</keyword>
<protein>
    <submittedName>
        <fullName evidence="12">Uncharacterized protein</fullName>
    </submittedName>
</protein>
<evidence type="ECO:0000256" key="4">
    <source>
        <dbReference type="ARBA" id="ARBA00022741"/>
    </source>
</evidence>
<comment type="caution">
    <text evidence="12">The sequence shown here is derived from an EMBL/GenBank/DDBJ whole genome shotgun (WGS) entry which is preliminary data.</text>
</comment>
<dbReference type="Gene3D" id="3.40.50.300">
    <property type="entry name" value="P-loop containing nucleotide triphosphate hydrolases"/>
    <property type="match status" value="1"/>
</dbReference>
<evidence type="ECO:0000313" key="12">
    <source>
        <dbReference type="EMBL" id="CAD6252545.1"/>
    </source>
</evidence>
<dbReference type="Pfam" id="PF18052">
    <property type="entry name" value="Rx_N"/>
    <property type="match status" value="1"/>
</dbReference>
<dbReference type="GO" id="GO:0042742">
    <property type="term" value="P:defense response to bacterium"/>
    <property type="evidence" value="ECO:0007669"/>
    <property type="project" value="UniProtKB-ARBA"/>
</dbReference>
<dbReference type="EMBL" id="CAJGYO010000009">
    <property type="protein sequence ID" value="CAD6252545.1"/>
    <property type="molecule type" value="Genomic_DNA"/>
</dbReference>
<dbReference type="InterPro" id="IPR058922">
    <property type="entry name" value="WHD_DRP"/>
</dbReference>
<dbReference type="Gene3D" id="1.10.8.430">
    <property type="entry name" value="Helical domain of apoptotic protease-activating factors"/>
    <property type="match status" value="1"/>
</dbReference>
<reference evidence="12" key="1">
    <citation type="submission" date="2020-10" db="EMBL/GenBank/DDBJ databases">
        <authorList>
            <person name="Han B."/>
            <person name="Lu T."/>
            <person name="Zhao Q."/>
            <person name="Huang X."/>
            <person name="Zhao Y."/>
        </authorList>
    </citation>
    <scope>NUCLEOTIDE SEQUENCE</scope>
</reference>
<dbReference type="InterPro" id="IPR041118">
    <property type="entry name" value="Rx_N"/>
</dbReference>
<dbReference type="Pfam" id="PF00931">
    <property type="entry name" value="NB-ARC"/>
    <property type="match status" value="1"/>
</dbReference>
<dbReference type="Gene3D" id="3.80.10.10">
    <property type="entry name" value="Ribonuclease Inhibitor"/>
    <property type="match status" value="3"/>
</dbReference>
<evidence type="ECO:0000256" key="5">
    <source>
        <dbReference type="ARBA" id="ARBA00022821"/>
    </source>
</evidence>
<gene>
    <name evidence="12" type="ORF">NCGR_LOCUS36194</name>
</gene>
<dbReference type="GO" id="GO:0002758">
    <property type="term" value="P:innate immune response-activating signaling pathway"/>
    <property type="evidence" value="ECO:0007669"/>
    <property type="project" value="UniProtKB-ARBA"/>
</dbReference>
<evidence type="ECO:0000259" key="10">
    <source>
        <dbReference type="Pfam" id="PF23559"/>
    </source>
</evidence>
<dbReference type="InterPro" id="IPR027417">
    <property type="entry name" value="P-loop_NTPase"/>
</dbReference>
<dbReference type="InterPro" id="IPR042197">
    <property type="entry name" value="Apaf_helical"/>
</dbReference>
<dbReference type="InterPro" id="IPR002182">
    <property type="entry name" value="NB-ARC"/>
</dbReference>
<dbReference type="InterPro" id="IPR036388">
    <property type="entry name" value="WH-like_DNA-bd_sf"/>
</dbReference>
<dbReference type="SUPFAM" id="SSF52058">
    <property type="entry name" value="L domain-like"/>
    <property type="match status" value="1"/>
</dbReference>
<dbReference type="OrthoDB" id="37484at2759"/>
<dbReference type="GO" id="GO:0009626">
    <property type="term" value="P:plant-type hypersensitive response"/>
    <property type="evidence" value="ECO:0007669"/>
    <property type="project" value="UniProtKB-ARBA"/>
</dbReference>
<feature type="domain" description="R13L1/DRL21-like LRR repeat region" evidence="11">
    <location>
        <begin position="698"/>
        <end position="818"/>
    </location>
</feature>
<evidence type="ECO:0000256" key="1">
    <source>
        <dbReference type="ARBA" id="ARBA00008894"/>
    </source>
</evidence>
<accession>A0A811Q0W1</accession>
<dbReference type="Gene3D" id="1.10.10.10">
    <property type="entry name" value="Winged helix-like DNA-binding domain superfamily/Winged helix DNA-binding domain"/>
    <property type="match status" value="1"/>
</dbReference>
<feature type="domain" description="Disease resistance N-terminal" evidence="9">
    <location>
        <begin position="14"/>
        <end position="99"/>
    </location>
</feature>
<dbReference type="PANTHER" id="PTHR36766:SF55">
    <property type="entry name" value="OS11G0492900 PROTEIN"/>
    <property type="match status" value="1"/>
</dbReference>
<dbReference type="Proteomes" id="UP000604825">
    <property type="component" value="Unassembled WGS sequence"/>
</dbReference>
<organism evidence="12 13">
    <name type="scientific">Miscanthus lutarioriparius</name>
    <dbReference type="NCBI Taxonomy" id="422564"/>
    <lineage>
        <taxon>Eukaryota</taxon>
        <taxon>Viridiplantae</taxon>
        <taxon>Streptophyta</taxon>
        <taxon>Embryophyta</taxon>
        <taxon>Tracheophyta</taxon>
        <taxon>Spermatophyta</taxon>
        <taxon>Magnoliopsida</taxon>
        <taxon>Liliopsida</taxon>
        <taxon>Poales</taxon>
        <taxon>Poaceae</taxon>
        <taxon>PACMAD clade</taxon>
        <taxon>Panicoideae</taxon>
        <taxon>Andropogonodae</taxon>
        <taxon>Andropogoneae</taxon>
        <taxon>Saccharinae</taxon>
        <taxon>Miscanthus</taxon>
    </lineage>
</organism>
<feature type="region of interest" description="Disordered" evidence="7">
    <location>
        <begin position="1124"/>
        <end position="1143"/>
    </location>
</feature>
<dbReference type="Gene3D" id="1.20.5.4130">
    <property type="match status" value="1"/>
</dbReference>
<dbReference type="InterPro" id="IPR032675">
    <property type="entry name" value="LRR_dom_sf"/>
</dbReference>
<evidence type="ECO:0000259" key="8">
    <source>
        <dbReference type="Pfam" id="PF00931"/>
    </source>
</evidence>